<keyword evidence="3" id="KW-1185">Reference proteome</keyword>
<feature type="chain" id="PRO_5046283202" description="DUF4350 domain-containing protein" evidence="1">
    <location>
        <begin position="20"/>
        <end position="307"/>
    </location>
</feature>
<dbReference type="Proteomes" id="UP001597525">
    <property type="component" value="Unassembled WGS sequence"/>
</dbReference>
<dbReference type="EMBL" id="JBHUPB010000001">
    <property type="protein sequence ID" value="MFD2965808.1"/>
    <property type="molecule type" value="Genomic_DNA"/>
</dbReference>
<organism evidence="2 3">
    <name type="scientific">Sphingobacterium bambusae</name>
    <dbReference type="NCBI Taxonomy" id="662858"/>
    <lineage>
        <taxon>Bacteria</taxon>
        <taxon>Pseudomonadati</taxon>
        <taxon>Bacteroidota</taxon>
        <taxon>Sphingobacteriia</taxon>
        <taxon>Sphingobacteriales</taxon>
        <taxon>Sphingobacteriaceae</taxon>
        <taxon>Sphingobacterium</taxon>
    </lineage>
</organism>
<evidence type="ECO:0008006" key="4">
    <source>
        <dbReference type="Google" id="ProtNLM"/>
    </source>
</evidence>
<proteinExistence type="predicted"/>
<gene>
    <name evidence="2" type="ORF">ACFS7Y_00285</name>
</gene>
<evidence type="ECO:0000256" key="1">
    <source>
        <dbReference type="SAM" id="SignalP"/>
    </source>
</evidence>
<protein>
    <recommendedName>
        <fullName evidence="4">DUF4350 domain-containing protein</fullName>
    </recommendedName>
</protein>
<name>A0ABW6BB98_9SPHI</name>
<feature type="signal peptide" evidence="1">
    <location>
        <begin position="1"/>
        <end position="19"/>
    </location>
</feature>
<keyword evidence="1" id="KW-0732">Signal</keyword>
<accession>A0ABW6BB98</accession>
<dbReference type="SUPFAM" id="SSF52317">
    <property type="entry name" value="Class I glutamine amidotransferase-like"/>
    <property type="match status" value="1"/>
</dbReference>
<dbReference type="InterPro" id="IPR029062">
    <property type="entry name" value="Class_I_gatase-like"/>
</dbReference>
<sequence length="307" mass="33961">MRQAIHKFLCILLCSICWLAETAPQQVSDQDYHYAILDPLYHAGTGPQVLFDEAHHNGVSLRGTYAAFGKLLEADGYRIASTREKISRHSLKGVSIYATVNATYDLTDWNLPARSAFSEQEIAILVSWVKSGGNLLLITDHMPCGGAISQLAAEFGINVINGFAVRIDGKPEIFSKARKTLHSSQLTENRTIDSIMCWGGTGFLVPSHAHVVSTLGADYKIYLPSDIKQMEKKRRYDSIPFITGIGLVNGAYLNFGQGRIFIYGDGAPFSAQLQGIHSEKRGINHPSATDHPQFIRNIIHWLDQGFL</sequence>
<reference evidence="3" key="1">
    <citation type="journal article" date="2019" name="Int. J. Syst. Evol. Microbiol.">
        <title>The Global Catalogue of Microorganisms (GCM) 10K type strain sequencing project: providing services to taxonomists for standard genome sequencing and annotation.</title>
        <authorList>
            <consortium name="The Broad Institute Genomics Platform"/>
            <consortium name="The Broad Institute Genome Sequencing Center for Infectious Disease"/>
            <person name="Wu L."/>
            <person name="Ma J."/>
        </authorList>
    </citation>
    <scope>NUCLEOTIDE SEQUENCE [LARGE SCALE GENOMIC DNA]</scope>
    <source>
        <strain evidence="3">KCTC 22814</strain>
    </source>
</reference>
<evidence type="ECO:0000313" key="3">
    <source>
        <dbReference type="Proteomes" id="UP001597525"/>
    </source>
</evidence>
<comment type="caution">
    <text evidence="2">The sequence shown here is derived from an EMBL/GenBank/DDBJ whole genome shotgun (WGS) entry which is preliminary data.</text>
</comment>
<dbReference type="RefSeq" id="WP_320184688.1">
    <property type="nucleotide sequence ID" value="NZ_CP138332.1"/>
</dbReference>
<evidence type="ECO:0000313" key="2">
    <source>
        <dbReference type="EMBL" id="MFD2965808.1"/>
    </source>
</evidence>